<dbReference type="AlphaFoldDB" id="A0A3N4J614"/>
<evidence type="ECO:0000256" key="2">
    <source>
        <dbReference type="SAM" id="MobiDB-lite"/>
    </source>
</evidence>
<sequence>MTNGHGMGTGNTMMVDNEATLRELENEKEKLLTRLRSSETGKTDLQRINKELKTIVETNENSNVDLQRANLDLKVQISSLESDNQRLQKKNAKFDMMEEEKEQLEKDIASLRAEVERLLAIPPVNNTGALEAEITRLRNEVGQLNSQLTNDNATSRRGFEMANKQLANENTELKKKNERLAEENNKLAKLFEAEKKKLATRDAEIEILNQPSQRLLEDINKQKDWKEHLREENVSLRLQNDRLLTELDDMKKDLRVYRAKAAESILKTPLDKPFELIPLRKDARRNYSIESNVTRGKSNETSISPRGQGVKRLFEEIEDLGQESRVGDAAGNSVGGKGNGSSRNFTIRAIASAANGPTPASSGATTSQIQISTSVPTSPTAGRNLFDRVGNGGFPSRSLFDRISIPLTQPPPSSPVSRRSEEREIEYLVNSTKIGRRCIICRFDGTPPDPADLLSVVYGGPLEYLRIKDERKMGILYFLRPQDAEDFLLYAERNLNGKRLFREGHCVVDFLWQDKAIKPIEREIAYHVVHYSRSRIFKFHCLPYEIPLEQCLAKITCLIGNRQLWLNQGQESQHGREVEVEFMSIRDATEAKRLLDVQATEWGGISWCKEECDRPIPTRRQ</sequence>
<accession>A0A3N4J614</accession>
<name>A0A3N4J614_9PEZI</name>
<evidence type="ECO:0000313" key="3">
    <source>
        <dbReference type="EMBL" id="RPA92697.1"/>
    </source>
</evidence>
<reference evidence="3 4" key="1">
    <citation type="journal article" date="2018" name="Nat. Ecol. Evol.">
        <title>Pezizomycetes genomes reveal the molecular basis of ectomycorrhizal truffle lifestyle.</title>
        <authorList>
            <person name="Murat C."/>
            <person name="Payen T."/>
            <person name="Noel B."/>
            <person name="Kuo A."/>
            <person name="Morin E."/>
            <person name="Chen J."/>
            <person name="Kohler A."/>
            <person name="Krizsan K."/>
            <person name="Balestrini R."/>
            <person name="Da Silva C."/>
            <person name="Montanini B."/>
            <person name="Hainaut M."/>
            <person name="Levati E."/>
            <person name="Barry K.W."/>
            <person name="Belfiori B."/>
            <person name="Cichocki N."/>
            <person name="Clum A."/>
            <person name="Dockter R.B."/>
            <person name="Fauchery L."/>
            <person name="Guy J."/>
            <person name="Iotti M."/>
            <person name="Le Tacon F."/>
            <person name="Lindquist E.A."/>
            <person name="Lipzen A."/>
            <person name="Malagnac F."/>
            <person name="Mello A."/>
            <person name="Molinier V."/>
            <person name="Miyauchi S."/>
            <person name="Poulain J."/>
            <person name="Riccioni C."/>
            <person name="Rubini A."/>
            <person name="Sitrit Y."/>
            <person name="Splivallo R."/>
            <person name="Traeger S."/>
            <person name="Wang M."/>
            <person name="Zifcakova L."/>
            <person name="Wipf D."/>
            <person name="Zambonelli A."/>
            <person name="Paolocci F."/>
            <person name="Nowrousian M."/>
            <person name="Ottonello S."/>
            <person name="Baldrian P."/>
            <person name="Spatafora J.W."/>
            <person name="Henrissat B."/>
            <person name="Nagy L.G."/>
            <person name="Aury J.M."/>
            <person name="Wincker P."/>
            <person name="Grigoriev I.V."/>
            <person name="Bonfante P."/>
            <person name="Martin F.M."/>
        </authorList>
    </citation>
    <scope>NUCLEOTIDE SEQUENCE [LARGE SCALE GENOMIC DNA]</scope>
    <source>
        <strain evidence="3 4">120613-1</strain>
    </source>
</reference>
<feature type="region of interest" description="Disordered" evidence="2">
    <location>
        <begin position="355"/>
        <end position="388"/>
    </location>
</feature>
<organism evidence="3 4">
    <name type="scientific">Choiromyces venosus 120613-1</name>
    <dbReference type="NCBI Taxonomy" id="1336337"/>
    <lineage>
        <taxon>Eukaryota</taxon>
        <taxon>Fungi</taxon>
        <taxon>Dikarya</taxon>
        <taxon>Ascomycota</taxon>
        <taxon>Pezizomycotina</taxon>
        <taxon>Pezizomycetes</taxon>
        <taxon>Pezizales</taxon>
        <taxon>Tuberaceae</taxon>
        <taxon>Choiromyces</taxon>
    </lineage>
</organism>
<feature type="coiled-coil region" evidence="1">
    <location>
        <begin position="14"/>
        <end position="41"/>
    </location>
</feature>
<proteinExistence type="predicted"/>
<dbReference type="OrthoDB" id="5361017at2759"/>
<dbReference type="STRING" id="1336337.A0A3N4J614"/>
<keyword evidence="4" id="KW-1185">Reference proteome</keyword>
<evidence type="ECO:0000256" key="1">
    <source>
        <dbReference type="SAM" id="Coils"/>
    </source>
</evidence>
<evidence type="ECO:0000313" key="4">
    <source>
        <dbReference type="Proteomes" id="UP000276215"/>
    </source>
</evidence>
<dbReference type="EMBL" id="ML120467">
    <property type="protein sequence ID" value="RPA92697.1"/>
    <property type="molecule type" value="Genomic_DNA"/>
</dbReference>
<feature type="region of interest" description="Disordered" evidence="2">
    <location>
        <begin position="402"/>
        <end position="421"/>
    </location>
</feature>
<dbReference type="Gene3D" id="1.20.5.1700">
    <property type="match status" value="1"/>
</dbReference>
<protein>
    <submittedName>
        <fullName evidence="3">Uncharacterized protein</fullName>
    </submittedName>
</protein>
<dbReference type="Proteomes" id="UP000276215">
    <property type="component" value="Unassembled WGS sequence"/>
</dbReference>
<feature type="compositionally biased region" description="Polar residues" evidence="2">
    <location>
        <begin position="358"/>
        <end position="381"/>
    </location>
</feature>
<gene>
    <name evidence="3" type="ORF">L873DRAFT_1708883</name>
</gene>
<feature type="coiled-coil region" evidence="1">
    <location>
        <begin position="226"/>
        <end position="260"/>
    </location>
</feature>
<keyword evidence="1" id="KW-0175">Coiled coil</keyword>
<feature type="coiled-coil region" evidence="1">
    <location>
        <begin position="70"/>
        <end position="197"/>
    </location>
</feature>